<proteinExistence type="predicted"/>
<dbReference type="SUPFAM" id="SSF51126">
    <property type="entry name" value="Pectin lyase-like"/>
    <property type="match status" value="1"/>
</dbReference>
<evidence type="ECO:0000313" key="3">
    <source>
        <dbReference type="Proteomes" id="UP001300012"/>
    </source>
</evidence>
<keyword evidence="1" id="KW-0732">Signal</keyword>
<dbReference type="Proteomes" id="UP001300012">
    <property type="component" value="Unassembled WGS sequence"/>
</dbReference>
<reference evidence="2 3" key="1">
    <citation type="submission" date="2022-08" db="EMBL/GenBank/DDBJ databases">
        <title>Paenibacillus endoradicis sp. nov., Paenibacillus radicibacter sp. nov and Paenibacillus pararadicis sp. nov., three cold-adapted plant growth-promoting bacteria isolated from root of Larix gmelinii in Great Khingan.</title>
        <authorList>
            <person name="Xue H."/>
        </authorList>
    </citation>
    <scope>NUCLEOTIDE SEQUENCE [LARGE SCALE GENOMIC DNA]</scope>
    <source>
        <strain evidence="2 3">N5-1-1-5</strain>
    </source>
</reference>
<comment type="caution">
    <text evidence="2">The sequence shown here is derived from an EMBL/GenBank/DDBJ whole genome shotgun (WGS) entry which is preliminary data.</text>
</comment>
<protein>
    <submittedName>
        <fullName evidence="2">Uncharacterized protein</fullName>
    </submittedName>
</protein>
<evidence type="ECO:0000256" key="1">
    <source>
        <dbReference type="SAM" id="SignalP"/>
    </source>
</evidence>
<feature type="chain" id="PRO_5046506532" evidence="1">
    <location>
        <begin position="29"/>
        <end position="648"/>
    </location>
</feature>
<gene>
    <name evidence="2" type="ORF">NV381_12370</name>
</gene>
<accession>A0ABT1YGZ2</accession>
<feature type="signal peptide" evidence="1">
    <location>
        <begin position="1"/>
        <end position="28"/>
    </location>
</feature>
<dbReference type="RefSeq" id="WP_258213597.1">
    <property type="nucleotide sequence ID" value="NZ_JANQBD010000008.1"/>
</dbReference>
<dbReference type="EMBL" id="JANQBD010000008">
    <property type="protein sequence ID" value="MCR8632000.1"/>
    <property type="molecule type" value="Genomic_DNA"/>
</dbReference>
<dbReference type="Gene3D" id="2.160.20.10">
    <property type="entry name" value="Single-stranded right-handed beta-helix, Pectin lyase-like"/>
    <property type="match status" value="1"/>
</dbReference>
<name>A0ABT1YGZ2_9BACL</name>
<organism evidence="2 3">
    <name type="scientific">Paenibacillus radicis</name>
    <name type="common">ex Xue et al. 2023</name>
    <dbReference type="NCBI Taxonomy" id="2972489"/>
    <lineage>
        <taxon>Bacteria</taxon>
        <taxon>Bacillati</taxon>
        <taxon>Bacillota</taxon>
        <taxon>Bacilli</taxon>
        <taxon>Bacillales</taxon>
        <taxon>Paenibacillaceae</taxon>
        <taxon>Paenibacillus</taxon>
    </lineage>
</organism>
<keyword evidence="3" id="KW-1185">Reference proteome</keyword>
<evidence type="ECO:0000313" key="2">
    <source>
        <dbReference type="EMBL" id="MCR8632000.1"/>
    </source>
</evidence>
<sequence length="648" mass="69808">MRNLAQILFTLTLFCVAVICFGKTTVHASVVTYNPNDPSAQVQVPVQMTASPNYTVSVSQSGEAVQNSFVYYSKNDRASGDGASAIYEDDTSWSTFSFSGPVTVTVTSLLPEGINTCQILPARLGITPTFTPGGNTVTFTIDHPAKLSVEMNGIMNQNTGAVSIKNPLLIFADELEQDVPSPTDPNVIYIGPGYHSATTNNVDSLGRPILDTTLTPAGQPSGQLHVNSGQTVYIAGGAFVHGYINEMDKTNITIRGRGILSGAGYNGDLKYPHKYQHSIQFVNDGDSNLKIEGITISDSSWTNMRFTGNHNEVRNVNVIGWFFNTDGLLLGGNSTAENCFFKVNDDTIKLYFSNMTINNIVIWQEVNGAPMQLTWNVSVPTSNNHVSNVDIIRCEHILGNMTNQTKGIFNSVHGGIGLLSNYVFENFTIDNSDGRLFQLWFVKTSYNTNQTGGGNIKDITFRNIKVLNSMTQPNLVNNESLTNLDTGIYGFDRIRFENVSVHGVPLSLSTFNFTPNSTQNPGYTTPSNFAKNFAASSFMAGGNVNPTALTPGQQLTAQVSLRNGTSTSQDYVVILALYDSSGNMVNASQATATVAGYSDSQDLSLTGFTLPADTTGMSAKIMIWTGSDASTSPMMPPYGAPAVFPASV</sequence>
<dbReference type="InterPro" id="IPR012334">
    <property type="entry name" value="Pectin_lyas_fold"/>
</dbReference>
<dbReference type="InterPro" id="IPR011050">
    <property type="entry name" value="Pectin_lyase_fold/virulence"/>
</dbReference>